<dbReference type="InterPro" id="IPR011992">
    <property type="entry name" value="EF-hand-dom_pair"/>
</dbReference>
<dbReference type="SUPFAM" id="SSF47473">
    <property type="entry name" value="EF-hand"/>
    <property type="match status" value="1"/>
</dbReference>
<evidence type="ECO:0000313" key="1">
    <source>
        <dbReference type="EMBL" id="CAF1192032.1"/>
    </source>
</evidence>
<gene>
    <name evidence="1" type="ORF">GPM918_LOCUS23259</name>
    <name evidence="2" type="ORF">SRO942_LOCUS23258</name>
</gene>
<dbReference type="Proteomes" id="UP000663829">
    <property type="component" value="Unassembled WGS sequence"/>
</dbReference>
<accession>A0A814VUF0</accession>
<keyword evidence="3" id="KW-1185">Reference proteome</keyword>
<dbReference type="AlphaFoldDB" id="A0A814VUF0"/>
<organism evidence="1 3">
    <name type="scientific">Didymodactylos carnosus</name>
    <dbReference type="NCBI Taxonomy" id="1234261"/>
    <lineage>
        <taxon>Eukaryota</taxon>
        <taxon>Metazoa</taxon>
        <taxon>Spiralia</taxon>
        <taxon>Gnathifera</taxon>
        <taxon>Rotifera</taxon>
        <taxon>Eurotatoria</taxon>
        <taxon>Bdelloidea</taxon>
        <taxon>Philodinida</taxon>
        <taxon>Philodinidae</taxon>
        <taxon>Didymodactylos</taxon>
    </lineage>
</organism>
<dbReference type="Proteomes" id="UP000681722">
    <property type="component" value="Unassembled WGS sequence"/>
</dbReference>
<dbReference type="EMBL" id="CAJNOQ010008244">
    <property type="protein sequence ID" value="CAF1192032.1"/>
    <property type="molecule type" value="Genomic_DNA"/>
</dbReference>
<comment type="caution">
    <text evidence="1">The sequence shown here is derived from an EMBL/GenBank/DDBJ whole genome shotgun (WGS) entry which is preliminary data.</text>
</comment>
<dbReference type="Gene3D" id="1.10.238.10">
    <property type="entry name" value="EF-hand"/>
    <property type="match status" value="1"/>
</dbReference>
<evidence type="ECO:0000313" key="3">
    <source>
        <dbReference type="Proteomes" id="UP000663829"/>
    </source>
</evidence>
<dbReference type="EMBL" id="CAJOBC010008245">
    <property type="protein sequence ID" value="CAF3956314.1"/>
    <property type="molecule type" value="Genomic_DNA"/>
</dbReference>
<sequence>MSDIVDNKIADNNSFNEQMFKILNDKNSLDVEKQFVQMFYEFSKNDEKGMIEKHELHEIIHKLVPGMKLLRPKDEDLVCDKYLDDYYTDTNGKFDFEEAYFGFQKLYQKANVQKHTHTVTS</sequence>
<protein>
    <recommendedName>
        <fullName evidence="4">EF-hand domain-containing protein</fullName>
    </recommendedName>
</protein>
<reference evidence="1" key="1">
    <citation type="submission" date="2021-02" db="EMBL/GenBank/DDBJ databases">
        <authorList>
            <person name="Nowell W R."/>
        </authorList>
    </citation>
    <scope>NUCLEOTIDE SEQUENCE</scope>
</reference>
<name>A0A814VUF0_9BILA</name>
<proteinExistence type="predicted"/>
<evidence type="ECO:0008006" key="4">
    <source>
        <dbReference type="Google" id="ProtNLM"/>
    </source>
</evidence>
<evidence type="ECO:0000313" key="2">
    <source>
        <dbReference type="EMBL" id="CAF3956314.1"/>
    </source>
</evidence>